<keyword evidence="1" id="KW-0472">Membrane</keyword>
<reference evidence="2 3" key="1">
    <citation type="submission" date="2024-02" db="EMBL/GenBank/DDBJ databases">
        <title>High-quality chromosome-scale genome assembly of Pensacola bahiagrass (Paspalum notatum Flugge var. saurae).</title>
        <authorList>
            <person name="Vega J.M."/>
            <person name="Podio M."/>
            <person name="Orjuela J."/>
            <person name="Siena L.A."/>
            <person name="Pessino S.C."/>
            <person name="Combes M.C."/>
            <person name="Mariac C."/>
            <person name="Albertini E."/>
            <person name="Pupilli F."/>
            <person name="Ortiz J.P.A."/>
            <person name="Leblanc O."/>
        </authorList>
    </citation>
    <scope>NUCLEOTIDE SEQUENCE [LARGE SCALE GENOMIC DNA]</scope>
    <source>
        <strain evidence="2">R1</strain>
        <tissue evidence="2">Leaf</tissue>
    </source>
</reference>
<gene>
    <name evidence="2" type="ORF">U9M48_015785</name>
</gene>
<evidence type="ECO:0000313" key="3">
    <source>
        <dbReference type="Proteomes" id="UP001341281"/>
    </source>
</evidence>
<name>A0AAQ3T607_PASNO</name>
<evidence type="ECO:0000256" key="1">
    <source>
        <dbReference type="SAM" id="Phobius"/>
    </source>
</evidence>
<keyword evidence="1" id="KW-0812">Transmembrane</keyword>
<proteinExistence type="predicted"/>
<dbReference type="AlphaFoldDB" id="A0AAQ3T607"/>
<protein>
    <submittedName>
        <fullName evidence="2">Uncharacterized protein</fullName>
    </submittedName>
</protein>
<keyword evidence="3" id="KW-1185">Reference proteome</keyword>
<feature type="transmembrane region" description="Helical" evidence="1">
    <location>
        <begin position="15"/>
        <end position="35"/>
    </location>
</feature>
<accession>A0AAQ3T607</accession>
<dbReference type="Proteomes" id="UP001341281">
    <property type="component" value="Chromosome 03"/>
</dbReference>
<sequence length="83" mass="9263">MLFDKGFLAMGNGSISFGFCFFLVLIGWSALGVMVESYGFMLFRLWLLANCCRLPAKESLLLYITPSFCDLADHSVQRKTGPV</sequence>
<dbReference type="EMBL" id="CP144747">
    <property type="protein sequence ID" value="WVZ66589.1"/>
    <property type="molecule type" value="Genomic_DNA"/>
</dbReference>
<organism evidence="2 3">
    <name type="scientific">Paspalum notatum var. saurae</name>
    <dbReference type="NCBI Taxonomy" id="547442"/>
    <lineage>
        <taxon>Eukaryota</taxon>
        <taxon>Viridiplantae</taxon>
        <taxon>Streptophyta</taxon>
        <taxon>Embryophyta</taxon>
        <taxon>Tracheophyta</taxon>
        <taxon>Spermatophyta</taxon>
        <taxon>Magnoliopsida</taxon>
        <taxon>Liliopsida</taxon>
        <taxon>Poales</taxon>
        <taxon>Poaceae</taxon>
        <taxon>PACMAD clade</taxon>
        <taxon>Panicoideae</taxon>
        <taxon>Andropogonodae</taxon>
        <taxon>Paspaleae</taxon>
        <taxon>Paspalinae</taxon>
        <taxon>Paspalum</taxon>
    </lineage>
</organism>
<evidence type="ECO:0000313" key="2">
    <source>
        <dbReference type="EMBL" id="WVZ66589.1"/>
    </source>
</evidence>
<keyword evidence="1" id="KW-1133">Transmembrane helix</keyword>